<feature type="non-terminal residue" evidence="2">
    <location>
        <position position="1"/>
    </location>
</feature>
<dbReference type="AlphaFoldDB" id="A0A813KLQ1"/>
<name>A0A813KLQ1_POLGL</name>
<gene>
    <name evidence="2" type="ORF">PGLA2088_LOCUS32470</name>
</gene>
<accession>A0A813KLQ1</accession>
<keyword evidence="1" id="KW-1133">Transmembrane helix</keyword>
<keyword evidence="1" id="KW-0812">Transmembrane</keyword>
<comment type="caution">
    <text evidence="2">The sequence shown here is derived from an EMBL/GenBank/DDBJ whole genome shotgun (WGS) entry which is preliminary data.</text>
</comment>
<evidence type="ECO:0000313" key="2">
    <source>
        <dbReference type="EMBL" id="CAE8702559.1"/>
    </source>
</evidence>
<feature type="transmembrane region" description="Helical" evidence="1">
    <location>
        <begin position="14"/>
        <end position="36"/>
    </location>
</feature>
<dbReference type="EMBL" id="CAJNNW010030127">
    <property type="protein sequence ID" value="CAE8702559.1"/>
    <property type="molecule type" value="Genomic_DNA"/>
</dbReference>
<protein>
    <recommendedName>
        <fullName evidence="4">Transmembrane protein</fullName>
    </recommendedName>
</protein>
<keyword evidence="1" id="KW-0472">Membrane</keyword>
<organism evidence="2 3">
    <name type="scientific">Polarella glacialis</name>
    <name type="common">Dinoflagellate</name>
    <dbReference type="NCBI Taxonomy" id="89957"/>
    <lineage>
        <taxon>Eukaryota</taxon>
        <taxon>Sar</taxon>
        <taxon>Alveolata</taxon>
        <taxon>Dinophyceae</taxon>
        <taxon>Suessiales</taxon>
        <taxon>Suessiaceae</taxon>
        <taxon>Polarella</taxon>
    </lineage>
</organism>
<reference evidence="2" key="1">
    <citation type="submission" date="2021-02" db="EMBL/GenBank/DDBJ databases">
        <authorList>
            <person name="Dougan E. K."/>
            <person name="Rhodes N."/>
            <person name="Thang M."/>
            <person name="Chan C."/>
        </authorList>
    </citation>
    <scope>NUCLEOTIDE SEQUENCE</scope>
</reference>
<evidence type="ECO:0000313" key="3">
    <source>
        <dbReference type="Proteomes" id="UP000626109"/>
    </source>
</evidence>
<evidence type="ECO:0008006" key="4">
    <source>
        <dbReference type="Google" id="ProtNLM"/>
    </source>
</evidence>
<dbReference type="Proteomes" id="UP000626109">
    <property type="component" value="Unassembled WGS sequence"/>
</dbReference>
<sequence length="127" mass="13824">IDCNPRCDPDHGQPSGICCVVFVVVFVVFVVVFCVFPDNCREKHIAPFSDPWAPKVVVPKVVVVVVVVEHSNGSGQIVVVVVVLGLICFQAAPSCDCDCLVSVRAVFFEFLVGFFLSFARMIYSGRA</sequence>
<proteinExistence type="predicted"/>
<feature type="transmembrane region" description="Helical" evidence="1">
    <location>
        <begin position="105"/>
        <end position="123"/>
    </location>
</feature>
<evidence type="ECO:0000256" key="1">
    <source>
        <dbReference type="SAM" id="Phobius"/>
    </source>
</evidence>